<organism evidence="6 7">
    <name type="scientific">Wenyingzhuangia heitensis</name>
    <dbReference type="NCBI Taxonomy" id="1487859"/>
    <lineage>
        <taxon>Bacteria</taxon>
        <taxon>Pseudomonadati</taxon>
        <taxon>Bacteroidota</taxon>
        <taxon>Flavobacteriia</taxon>
        <taxon>Flavobacteriales</taxon>
        <taxon>Flavobacteriaceae</taxon>
        <taxon>Wenyingzhuangia</taxon>
    </lineage>
</organism>
<evidence type="ECO:0000313" key="6">
    <source>
        <dbReference type="EMBL" id="NIJ45649.1"/>
    </source>
</evidence>
<name>A0ABX0U9Z9_9FLAO</name>
<dbReference type="Gene3D" id="1.10.287.1120">
    <property type="entry name" value="Bipartite methylase S protein"/>
    <property type="match status" value="1"/>
</dbReference>
<keyword evidence="7" id="KW-1185">Reference proteome</keyword>
<evidence type="ECO:0000256" key="1">
    <source>
        <dbReference type="ARBA" id="ARBA00010923"/>
    </source>
</evidence>
<feature type="domain" description="Type I restriction modification DNA specificity" evidence="5">
    <location>
        <begin position="50"/>
        <end position="239"/>
    </location>
</feature>
<feature type="compositionally biased region" description="Polar residues" evidence="4">
    <location>
        <begin position="11"/>
        <end position="21"/>
    </location>
</feature>
<dbReference type="SUPFAM" id="SSF116734">
    <property type="entry name" value="DNA methylase specificity domain"/>
    <property type="match status" value="2"/>
</dbReference>
<feature type="domain" description="Type I restriction modification DNA specificity" evidence="5">
    <location>
        <begin position="276"/>
        <end position="449"/>
    </location>
</feature>
<proteinExistence type="inferred from homology"/>
<evidence type="ECO:0000256" key="3">
    <source>
        <dbReference type="ARBA" id="ARBA00023125"/>
    </source>
</evidence>
<dbReference type="Gene3D" id="3.90.220.20">
    <property type="entry name" value="DNA methylase specificity domains"/>
    <property type="match status" value="2"/>
</dbReference>
<evidence type="ECO:0000256" key="4">
    <source>
        <dbReference type="SAM" id="MobiDB-lite"/>
    </source>
</evidence>
<protein>
    <submittedName>
        <fullName evidence="6">Type I restriction enzyme S subunit</fullName>
        <ecNumber evidence="6">3.1.21.3</ecNumber>
    </submittedName>
</protein>
<dbReference type="InterPro" id="IPR044946">
    <property type="entry name" value="Restrct_endonuc_typeI_TRD_sf"/>
</dbReference>
<accession>A0ABX0U9Z9</accession>
<dbReference type="Proteomes" id="UP000745859">
    <property type="component" value="Unassembled WGS sequence"/>
</dbReference>
<evidence type="ECO:0000256" key="2">
    <source>
        <dbReference type="ARBA" id="ARBA00022747"/>
    </source>
</evidence>
<feature type="compositionally biased region" description="Basic and acidic residues" evidence="4">
    <location>
        <begin position="1"/>
        <end position="10"/>
    </location>
</feature>
<dbReference type="EC" id="3.1.21.3" evidence="6"/>
<evidence type="ECO:0000259" key="5">
    <source>
        <dbReference type="Pfam" id="PF01420"/>
    </source>
</evidence>
<dbReference type="EMBL" id="JAASQL010000002">
    <property type="protein sequence ID" value="NIJ45649.1"/>
    <property type="molecule type" value="Genomic_DNA"/>
</dbReference>
<dbReference type="RefSeq" id="WP_167188115.1">
    <property type="nucleotide sequence ID" value="NZ_JAASQL010000002.1"/>
</dbReference>
<comment type="caution">
    <text evidence="6">The sequence shown here is derived from an EMBL/GenBank/DDBJ whole genome shotgun (WGS) entry which is preliminary data.</text>
</comment>
<dbReference type="GO" id="GO:0009035">
    <property type="term" value="F:type I site-specific deoxyribonuclease activity"/>
    <property type="evidence" value="ECO:0007669"/>
    <property type="project" value="UniProtKB-EC"/>
</dbReference>
<gene>
    <name evidence="6" type="ORF">FHR24_002117</name>
</gene>
<evidence type="ECO:0000313" key="7">
    <source>
        <dbReference type="Proteomes" id="UP000745859"/>
    </source>
</evidence>
<dbReference type="InterPro" id="IPR000055">
    <property type="entry name" value="Restrct_endonuc_typeI_TRD"/>
</dbReference>
<dbReference type="Pfam" id="PF01420">
    <property type="entry name" value="Methylase_S"/>
    <property type="match status" value="2"/>
</dbReference>
<keyword evidence="3" id="KW-0238">DNA-binding</keyword>
<feature type="region of interest" description="Disordered" evidence="4">
    <location>
        <begin position="1"/>
        <end position="21"/>
    </location>
</feature>
<sequence length="478" mass="54037">MEKAENKTKSSSEVTNHSQSEVEIGLSSGVEIQQYPNYKPSGVTWLGEIPEHWGVKKFKFVLNQSKGLTITKHNLGNEGVCCVNYGEIHSKYGFELDITKHKLKCVNKEYLKTDSNSLLNKGDFVFADTSEDIEGSGNFTHLKSSDKIFAGYHTVIARPKIEIESLFLAFVFDSTSFRNQIRKKVKGVKVYSITQSVLKETNIWIPLLQEQIAIAHFLDDKTTKIDEAIAIKEQQINLLKERKQILIHKAVTRGVGSSSGVEMKDSGVEWIGKIPAHWEVKKLFGICDFVRGNSPFSKDELLSTGDYVALQYGKTYKVDEIDDKYNFYVNDEFYKESQIVNFGDTILVSTSETIEDLGHSAYYNRSDLGLLGGEQMVLKPKKEKLDGHYLYFISKIFSKELRKYATGIKVFRFNVNNLKTIYASVPPLSEQKEISAYIETASKKIETAIGLKQQEIAKLKEYKSSIINSVVTGKVKVC</sequence>
<keyword evidence="2" id="KW-0680">Restriction system</keyword>
<dbReference type="PANTHER" id="PTHR43140">
    <property type="entry name" value="TYPE-1 RESTRICTION ENZYME ECOKI SPECIFICITY PROTEIN"/>
    <property type="match status" value="1"/>
</dbReference>
<keyword evidence="6" id="KW-0378">Hydrolase</keyword>
<comment type="similarity">
    <text evidence="1">Belongs to the type-I restriction system S methylase family.</text>
</comment>
<reference evidence="6 7" key="1">
    <citation type="submission" date="2020-03" db="EMBL/GenBank/DDBJ databases">
        <title>Genomic Encyclopedia of Type Strains, Phase IV (KMG-IV): sequencing the most valuable type-strain genomes for metagenomic binning, comparative biology and taxonomic classification.</title>
        <authorList>
            <person name="Goeker M."/>
        </authorList>
    </citation>
    <scope>NUCLEOTIDE SEQUENCE [LARGE SCALE GENOMIC DNA]</scope>
    <source>
        <strain evidence="6 7">DSM 101599</strain>
    </source>
</reference>
<dbReference type="InterPro" id="IPR051212">
    <property type="entry name" value="Type-I_RE_S_subunit"/>
</dbReference>
<dbReference type="PANTHER" id="PTHR43140:SF1">
    <property type="entry name" value="TYPE I RESTRICTION ENZYME ECOKI SPECIFICITY SUBUNIT"/>
    <property type="match status" value="1"/>
</dbReference>